<keyword evidence="2" id="KW-0472">Membrane</keyword>
<feature type="transmembrane region" description="Helical" evidence="2">
    <location>
        <begin position="356"/>
        <end position="382"/>
    </location>
</feature>
<evidence type="ECO:0000313" key="4">
    <source>
        <dbReference type="Proteomes" id="UP000245884"/>
    </source>
</evidence>
<evidence type="ECO:0000256" key="1">
    <source>
        <dbReference type="SAM" id="MobiDB-lite"/>
    </source>
</evidence>
<feature type="transmembrane region" description="Helical" evidence="2">
    <location>
        <begin position="231"/>
        <end position="254"/>
    </location>
</feature>
<dbReference type="OrthoDB" id="3354352at2759"/>
<keyword evidence="2" id="KW-1133">Transmembrane helix</keyword>
<feature type="transmembrane region" description="Helical" evidence="2">
    <location>
        <begin position="154"/>
        <end position="184"/>
    </location>
</feature>
<evidence type="ECO:0000256" key="2">
    <source>
        <dbReference type="SAM" id="Phobius"/>
    </source>
</evidence>
<protein>
    <submittedName>
        <fullName evidence="3">Uncharacterized protein</fullName>
    </submittedName>
</protein>
<feature type="transmembrane region" description="Helical" evidence="2">
    <location>
        <begin position="101"/>
        <end position="134"/>
    </location>
</feature>
<dbReference type="RefSeq" id="XP_025364687.1">
    <property type="nucleotide sequence ID" value="XM_025504916.1"/>
</dbReference>
<keyword evidence="4" id="KW-1185">Reference proteome</keyword>
<dbReference type="Proteomes" id="UP000245884">
    <property type="component" value="Unassembled WGS sequence"/>
</dbReference>
<evidence type="ECO:0000313" key="3">
    <source>
        <dbReference type="EMBL" id="PWN30075.1"/>
    </source>
</evidence>
<feature type="transmembrane region" description="Helical" evidence="2">
    <location>
        <begin position="275"/>
        <end position="296"/>
    </location>
</feature>
<organism evidence="3 4">
    <name type="scientific">Jaminaea rosea</name>
    <dbReference type="NCBI Taxonomy" id="1569628"/>
    <lineage>
        <taxon>Eukaryota</taxon>
        <taxon>Fungi</taxon>
        <taxon>Dikarya</taxon>
        <taxon>Basidiomycota</taxon>
        <taxon>Ustilaginomycotina</taxon>
        <taxon>Exobasidiomycetes</taxon>
        <taxon>Microstromatales</taxon>
        <taxon>Microstromatales incertae sedis</taxon>
        <taxon>Jaminaea</taxon>
    </lineage>
</organism>
<dbReference type="GeneID" id="37026739"/>
<feature type="transmembrane region" description="Helical" evidence="2">
    <location>
        <begin position="316"/>
        <end position="335"/>
    </location>
</feature>
<feature type="region of interest" description="Disordered" evidence="1">
    <location>
        <begin position="1"/>
        <end position="30"/>
    </location>
</feature>
<dbReference type="AlphaFoldDB" id="A0A316V3Q6"/>
<proteinExistence type="predicted"/>
<feature type="transmembrane region" description="Helical" evidence="2">
    <location>
        <begin position="204"/>
        <end position="225"/>
    </location>
</feature>
<dbReference type="EMBL" id="KZ819662">
    <property type="protein sequence ID" value="PWN30075.1"/>
    <property type="molecule type" value="Genomic_DNA"/>
</dbReference>
<sequence>MAKITAISSHEEANTSSSPRKPAKRAPPPSPPPPVSLFIWLIPTLTVAFSIYCNYRGMQATPHGWFHDLMSTSPTALRSQAGLPRSFHQSLDDLPRPFDRILLVLDLFFVQAAATSLGKGLVAIMASIALPWFVAELIEGLKVGQRRAPLGIEGFALIVIIAGVYMFGCVIPLVSVPAMAIYGWRQATKKPSVIRPLPSPDASVVQAVVLNVAISGLPILGLLLIDAQSYPVLAFYNNIGAVLFPLAWFPLLILRSRSGSTKHRKHVDPRLAASNAYRLLAYLTIPAWWGGGYVAIPQLLRIIRGSTAQWPDDATSLLFWDICGLLAGAYALVLVQAEVDFRAVQCGGPRVHRARLLVEDIVFGSTGLLLLGPGFAFSMYLARREVLAEKARFGVAPAFVEEAEKLDGEFKAEAQKAQ</sequence>
<keyword evidence="2" id="KW-0812">Transmembrane</keyword>
<accession>A0A316V3Q6</accession>
<reference evidence="3 4" key="1">
    <citation type="journal article" date="2018" name="Mol. Biol. Evol.">
        <title>Broad Genomic Sampling Reveals a Smut Pathogenic Ancestry of the Fungal Clade Ustilaginomycotina.</title>
        <authorList>
            <person name="Kijpornyongpan T."/>
            <person name="Mondo S.J."/>
            <person name="Barry K."/>
            <person name="Sandor L."/>
            <person name="Lee J."/>
            <person name="Lipzen A."/>
            <person name="Pangilinan J."/>
            <person name="LaButti K."/>
            <person name="Hainaut M."/>
            <person name="Henrissat B."/>
            <person name="Grigoriev I.V."/>
            <person name="Spatafora J.W."/>
            <person name="Aime M.C."/>
        </authorList>
    </citation>
    <scope>NUCLEOTIDE SEQUENCE [LARGE SCALE GENOMIC DNA]</scope>
    <source>
        <strain evidence="3 4">MCA 5214</strain>
    </source>
</reference>
<gene>
    <name evidence="3" type="ORF">BDZ90DRAFT_229106</name>
</gene>
<name>A0A316V3Q6_9BASI</name>